<dbReference type="Pfam" id="PF10205">
    <property type="entry name" value="KLRAQ"/>
    <property type="match status" value="1"/>
</dbReference>
<accession>A0A0L0SWQ0</accession>
<dbReference type="PANTHER" id="PTHR21448">
    <property type="entry name" value="SMOOTH MUSCLE MYOSIN HEAVY CHAIN-RELATED"/>
    <property type="match status" value="1"/>
</dbReference>
<dbReference type="OrthoDB" id="5572107at2759"/>
<evidence type="ECO:0000256" key="2">
    <source>
        <dbReference type="SAM" id="MobiDB-lite"/>
    </source>
</evidence>
<dbReference type="Proteomes" id="UP000054350">
    <property type="component" value="Unassembled WGS sequence"/>
</dbReference>
<dbReference type="AlphaFoldDB" id="A0A0L0SWQ0"/>
<name>A0A0L0SWQ0_ALLM3</name>
<feature type="region of interest" description="Disordered" evidence="2">
    <location>
        <begin position="182"/>
        <end position="209"/>
    </location>
</feature>
<evidence type="ECO:0000313" key="4">
    <source>
        <dbReference type="EMBL" id="KNE66963.1"/>
    </source>
</evidence>
<gene>
    <name evidence="4" type="ORF">AMAG_11436</name>
</gene>
<dbReference type="InterPro" id="IPR019343">
    <property type="entry name" value="PPP1R21_N"/>
</dbReference>
<dbReference type="GO" id="GO:0005769">
    <property type="term" value="C:early endosome"/>
    <property type="evidence" value="ECO:0007669"/>
    <property type="project" value="TreeGrafter"/>
</dbReference>
<feature type="region of interest" description="Disordered" evidence="2">
    <location>
        <begin position="1"/>
        <end position="44"/>
    </location>
</feature>
<keyword evidence="1" id="KW-0175">Coiled coil</keyword>
<dbReference type="InterPro" id="IPR040024">
    <property type="entry name" value="PPP1R21"/>
</dbReference>
<dbReference type="GO" id="GO:0016020">
    <property type="term" value="C:membrane"/>
    <property type="evidence" value="ECO:0007669"/>
    <property type="project" value="TreeGrafter"/>
</dbReference>
<feature type="domain" description="Protein phosphatase 1 regulatory subunit 21 N-terminal" evidence="3">
    <location>
        <begin position="90"/>
        <end position="209"/>
    </location>
</feature>
<dbReference type="PANTHER" id="PTHR21448:SF0">
    <property type="entry name" value="PROTEIN PHOSPHATASE 1 REGULATORY SUBUNIT 21"/>
    <property type="match status" value="1"/>
</dbReference>
<reference evidence="4 5" key="1">
    <citation type="submission" date="2009-11" db="EMBL/GenBank/DDBJ databases">
        <title>Annotation of Allomyces macrogynus ATCC 38327.</title>
        <authorList>
            <consortium name="The Broad Institute Genome Sequencing Platform"/>
            <person name="Russ C."/>
            <person name="Cuomo C."/>
            <person name="Burger G."/>
            <person name="Gray M.W."/>
            <person name="Holland P.W.H."/>
            <person name="King N."/>
            <person name="Lang F.B.F."/>
            <person name="Roger A.J."/>
            <person name="Ruiz-Trillo I."/>
            <person name="Young S.K."/>
            <person name="Zeng Q."/>
            <person name="Gargeya S."/>
            <person name="Fitzgerald M."/>
            <person name="Haas B."/>
            <person name="Abouelleil A."/>
            <person name="Alvarado L."/>
            <person name="Arachchi H.M."/>
            <person name="Berlin A."/>
            <person name="Chapman S.B."/>
            <person name="Gearin G."/>
            <person name="Goldberg J."/>
            <person name="Griggs A."/>
            <person name="Gujja S."/>
            <person name="Hansen M."/>
            <person name="Heiman D."/>
            <person name="Howarth C."/>
            <person name="Larimer J."/>
            <person name="Lui A."/>
            <person name="MacDonald P.J.P."/>
            <person name="McCowen C."/>
            <person name="Montmayeur A."/>
            <person name="Murphy C."/>
            <person name="Neiman D."/>
            <person name="Pearson M."/>
            <person name="Priest M."/>
            <person name="Roberts A."/>
            <person name="Saif S."/>
            <person name="Shea T."/>
            <person name="Sisk P."/>
            <person name="Stolte C."/>
            <person name="Sykes S."/>
            <person name="Wortman J."/>
            <person name="Nusbaum C."/>
            <person name="Birren B."/>
        </authorList>
    </citation>
    <scope>NUCLEOTIDE SEQUENCE [LARGE SCALE GENOMIC DNA]</scope>
    <source>
        <strain evidence="4 5">ATCC 38327</strain>
    </source>
</reference>
<evidence type="ECO:0000313" key="5">
    <source>
        <dbReference type="Proteomes" id="UP000054350"/>
    </source>
</evidence>
<sequence>MATPSSSPPLVNGELAHVPASVRSAPVPSAHDAHDQSDRPSSVKTAWSAWTGWSGFGNGTTMTTTTTSRSPTATAAAMALPDSPSDPTAQLTVQLGRAKAQTVLLKKALVDERSKAAALKAAAAEHDTRARAAAGQLDALTFHNSVLTTRIEQLQKELVAATGAGRVGRSLAGWLNGTPSATALSDPDHVRPASASPSLGHTASAHRELESTRTLLETTAQELQRKILENETLQSELYDLRLGRDQTVADLHARVARAEAELQQARELVGSMQVDRQEQQRLHDEIASVTDKMAFLNSALRDKDAEIAEQRSRAEQEEAKWRDLASHLRSDRTVKTLVGEAIAQVHGRLRARGADVLASYALVLEGELLDAPEDRMAALAELLDQVSTHATLTSSSAGPVWVFSEQLLTRYSALCGGNGNTKPIDRVLMQIRARKVPRLDDWRALAAHFSAHVQLTMATQPSIAPLCAGVVAALAALGTELDVYAQLVGDDAGDGFARASFPARAPRDDVEAAWARLVYVAGFQQTQLAALQAKPSTRDQGTQLAPADIPHAQFSISTQTPAPPTLVASTTQCDPPPTTRATGMQTEGRVRTFDSRLQKLDVDRVAPTSAPPAAAATGVAVAAIDRMWRRIQRAEARANMAEMSAAKSEEVGRLEAALAEAKEREEAVAQQYQEQIGVLTDEVCRLQEVVATAVASPVERGG</sequence>
<evidence type="ECO:0000259" key="3">
    <source>
        <dbReference type="SMART" id="SM01254"/>
    </source>
</evidence>
<dbReference type="STRING" id="578462.A0A0L0SWQ0"/>
<feature type="coiled-coil region" evidence="1">
    <location>
        <begin position="631"/>
        <end position="682"/>
    </location>
</feature>
<protein>
    <recommendedName>
        <fullName evidence="3">Protein phosphatase 1 regulatory subunit 21 N-terminal domain-containing protein</fullName>
    </recommendedName>
</protein>
<keyword evidence="5" id="KW-1185">Reference proteome</keyword>
<evidence type="ECO:0000256" key="1">
    <source>
        <dbReference type="SAM" id="Coils"/>
    </source>
</evidence>
<organism evidence="4 5">
    <name type="scientific">Allomyces macrogynus (strain ATCC 38327)</name>
    <name type="common">Allomyces javanicus var. macrogynus</name>
    <dbReference type="NCBI Taxonomy" id="578462"/>
    <lineage>
        <taxon>Eukaryota</taxon>
        <taxon>Fungi</taxon>
        <taxon>Fungi incertae sedis</taxon>
        <taxon>Blastocladiomycota</taxon>
        <taxon>Blastocladiomycetes</taxon>
        <taxon>Blastocladiales</taxon>
        <taxon>Blastocladiaceae</taxon>
        <taxon>Allomyces</taxon>
    </lineage>
</organism>
<dbReference type="EMBL" id="GG745351">
    <property type="protein sequence ID" value="KNE66963.1"/>
    <property type="molecule type" value="Genomic_DNA"/>
</dbReference>
<reference evidence="5" key="2">
    <citation type="submission" date="2009-11" db="EMBL/GenBank/DDBJ databases">
        <title>The Genome Sequence of Allomyces macrogynus strain ATCC 38327.</title>
        <authorList>
            <consortium name="The Broad Institute Genome Sequencing Platform"/>
            <person name="Russ C."/>
            <person name="Cuomo C."/>
            <person name="Shea T."/>
            <person name="Young S.K."/>
            <person name="Zeng Q."/>
            <person name="Koehrsen M."/>
            <person name="Haas B."/>
            <person name="Borodovsky M."/>
            <person name="Guigo R."/>
            <person name="Alvarado L."/>
            <person name="Berlin A."/>
            <person name="Borenstein D."/>
            <person name="Chen Z."/>
            <person name="Engels R."/>
            <person name="Freedman E."/>
            <person name="Gellesch M."/>
            <person name="Goldberg J."/>
            <person name="Griggs A."/>
            <person name="Gujja S."/>
            <person name="Heiman D."/>
            <person name="Hepburn T."/>
            <person name="Howarth C."/>
            <person name="Jen D."/>
            <person name="Larson L."/>
            <person name="Lewis B."/>
            <person name="Mehta T."/>
            <person name="Park D."/>
            <person name="Pearson M."/>
            <person name="Roberts A."/>
            <person name="Saif S."/>
            <person name="Shenoy N."/>
            <person name="Sisk P."/>
            <person name="Stolte C."/>
            <person name="Sykes S."/>
            <person name="Walk T."/>
            <person name="White J."/>
            <person name="Yandava C."/>
            <person name="Burger G."/>
            <person name="Gray M.W."/>
            <person name="Holland P.W.H."/>
            <person name="King N."/>
            <person name="Lang F.B.F."/>
            <person name="Roger A.J."/>
            <person name="Ruiz-Trillo I."/>
            <person name="Lander E."/>
            <person name="Nusbaum C."/>
        </authorList>
    </citation>
    <scope>NUCLEOTIDE SEQUENCE [LARGE SCALE GENOMIC DNA]</scope>
    <source>
        <strain evidence="5">ATCC 38327</strain>
    </source>
</reference>
<dbReference type="VEuPathDB" id="FungiDB:AMAG_11436"/>
<proteinExistence type="predicted"/>
<dbReference type="SMART" id="SM01254">
    <property type="entry name" value="KLRAQ"/>
    <property type="match status" value="1"/>
</dbReference>